<dbReference type="PANTHER" id="PTHR38478:SF1">
    <property type="entry name" value="ZINC DEPENDENT METALLOPROTEASE DOMAIN LIPOPROTEIN"/>
    <property type="match status" value="1"/>
</dbReference>
<protein>
    <submittedName>
        <fullName evidence="5">DUF5117 domain-containing protein</fullName>
    </submittedName>
</protein>
<dbReference type="GO" id="GO:0008237">
    <property type="term" value="F:metallopeptidase activity"/>
    <property type="evidence" value="ECO:0007669"/>
    <property type="project" value="InterPro"/>
</dbReference>
<dbReference type="InterPro" id="IPR034032">
    <property type="entry name" value="Zn_MMP-like_bac"/>
</dbReference>
<dbReference type="Pfam" id="PF16313">
    <property type="entry name" value="DUF4953"/>
    <property type="match status" value="1"/>
</dbReference>
<keyword evidence="2" id="KW-0732">Signal</keyword>
<dbReference type="Proteomes" id="UP000479293">
    <property type="component" value="Unassembled WGS sequence"/>
</dbReference>
<dbReference type="InterPro" id="IPR033413">
    <property type="entry name" value="DUF5117"/>
</dbReference>
<evidence type="ECO:0000259" key="4">
    <source>
        <dbReference type="Pfam" id="PF17148"/>
    </source>
</evidence>
<feature type="domain" description="EcxA zinc-binding" evidence="3">
    <location>
        <begin position="399"/>
        <end position="710"/>
    </location>
</feature>
<dbReference type="CDD" id="cd04276">
    <property type="entry name" value="ZnMc_MMP_like_2"/>
    <property type="match status" value="1"/>
</dbReference>
<reference evidence="5 6" key="1">
    <citation type="submission" date="2019-10" db="EMBL/GenBank/DDBJ databases">
        <title>Draft Genome Sequence of Cytophagaceae sp. SJW1-29.</title>
        <authorList>
            <person name="Choi A."/>
        </authorList>
    </citation>
    <scope>NUCLEOTIDE SEQUENCE [LARGE SCALE GENOMIC DNA]</scope>
    <source>
        <strain evidence="5 6">SJW1-29</strain>
    </source>
</reference>
<evidence type="ECO:0000259" key="3">
    <source>
        <dbReference type="Pfam" id="PF16313"/>
    </source>
</evidence>
<feature type="signal peptide" evidence="2">
    <location>
        <begin position="1"/>
        <end position="20"/>
    </location>
</feature>
<accession>A0A7C9BGX2</accession>
<dbReference type="Pfam" id="PF17148">
    <property type="entry name" value="DUF5117"/>
    <property type="match status" value="1"/>
</dbReference>
<dbReference type="PANTHER" id="PTHR38478">
    <property type="entry name" value="PEPTIDASE M1A AND M12B"/>
    <property type="match status" value="1"/>
</dbReference>
<evidence type="ECO:0000313" key="5">
    <source>
        <dbReference type="EMBL" id="MPR35620.1"/>
    </source>
</evidence>
<dbReference type="InterPro" id="IPR024079">
    <property type="entry name" value="MetalloPept_cat_dom_sf"/>
</dbReference>
<dbReference type="InterPro" id="IPR032534">
    <property type="entry name" value="EcxA_zinc-bd"/>
</dbReference>
<dbReference type="Gene3D" id="3.40.390.10">
    <property type="entry name" value="Collagenase (Catalytic Domain)"/>
    <property type="match status" value="1"/>
</dbReference>
<dbReference type="EMBL" id="WHLY01000002">
    <property type="protein sequence ID" value="MPR35620.1"/>
    <property type="molecule type" value="Genomic_DNA"/>
</dbReference>
<dbReference type="AlphaFoldDB" id="A0A7C9BGX2"/>
<feature type="region of interest" description="Disordered" evidence="1">
    <location>
        <begin position="788"/>
        <end position="812"/>
    </location>
</feature>
<dbReference type="RefSeq" id="WP_152762835.1">
    <property type="nucleotide sequence ID" value="NZ_WHLY01000002.1"/>
</dbReference>
<gene>
    <name evidence="5" type="ORF">GBK04_20265</name>
</gene>
<organism evidence="5 6">
    <name type="scientific">Salmonirosea aquatica</name>
    <dbReference type="NCBI Taxonomy" id="2654236"/>
    <lineage>
        <taxon>Bacteria</taxon>
        <taxon>Pseudomonadati</taxon>
        <taxon>Bacteroidota</taxon>
        <taxon>Cytophagia</taxon>
        <taxon>Cytophagales</taxon>
        <taxon>Spirosomataceae</taxon>
        <taxon>Salmonirosea</taxon>
    </lineage>
</organism>
<evidence type="ECO:0000256" key="2">
    <source>
        <dbReference type="SAM" id="SignalP"/>
    </source>
</evidence>
<feature type="chain" id="PRO_5028835676" evidence="2">
    <location>
        <begin position="21"/>
        <end position="821"/>
    </location>
</feature>
<keyword evidence="6" id="KW-1185">Reference proteome</keyword>
<evidence type="ECO:0000313" key="6">
    <source>
        <dbReference type="Proteomes" id="UP000479293"/>
    </source>
</evidence>
<feature type="domain" description="DUF5117" evidence="4">
    <location>
        <begin position="81"/>
        <end position="273"/>
    </location>
</feature>
<evidence type="ECO:0000256" key="1">
    <source>
        <dbReference type="SAM" id="MobiDB-lite"/>
    </source>
</evidence>
<sequence>MQKYLYAWLAVLLTSLSTLAQTPTIKAFTEGMDKQEGYLPFYYDAKKGKIWLEISQLDTELLYYPTLAQGVGSNDIGLDRGRLSSEHIVKFQRSGPKVLMVEPNYAYRALSDDPLERKAVEESFAQSVLWGFEVAAESGGHVLVELTPFLMQDAVGAVQSISRTKQGTFKMDASRSALYLERSKNFPKNTEFETIITLTGDNPGGYLRSVVPSANAVTMHQHHSFVELPDNGYQTRAFDPRAGVNGIEFFDYASPVGDPLIKSYIARHRLQKKNPNAARSEAVEPIVYYMDPGAPEPIRSALMEGTAWWNQAFEAAGYINAFQVKLLPPDADPMDIRYNLIQWVHRSTRGWSYGGSIMDPRTGEILKGKVTLGSLRVRQDFLIAQGLVAKYEEGKAVSDEMMALSLARLRQLAAHEVGHTLGLPHNYIASSIGRASVMDYPHPQVDIKNDSTLDLSHAYAVGIGDWDKIAIDYAYREFPKGTNEKEALNKIITDYLKTGQGFLTDQDARPAGSSHSKTHLWDAGSNAVDELDRVMKVRKIALNNFSEKKIPVGMPLATLQEVLVPMYLFHRYQVEAATKVVGGVDYTYAVRGDGQVAVAPVAGAEQRRALKSVLAALQPEVLALPRSILKMLPPRPYGFDGNPRELFSGRTGLTFDPLAPAEAATTLTLGFILHPERASRLEAQKALDASLPGLGEVVDALVDDTWKAKTVTKESYQAAIRRQTEIMVVQELMNLAASEDASSAARSVALFKLNELKKWMEPKQAYGDEQQRAHYFAAAKKIELFENGDKEGLTSTKPNAAPDGSPIDPGQDWLEPICGWK</sequence>
<dbReference type="SUPFAM" id="SSF55486">
    <property type="entry name" value="Metalloproteases ('zincins'), catalytic domain"/>
    <property type="match status" value="1"/>
</dbReference>
<comment type="caution">
    <text evidence="5">The sequence shown here is derived from an EMBL/GenBank/DDBJ whole genome shotgun (WGS) entry which is preliminary data.</text>
</comment>
<name>A0A7C9BGX2_9BACT</name>
<proteinExistence type="predicted"/>